<dbReference type="CDD" id="cd07377">
    <property type="entry name" value="WHTH_GntR"/>
    <property type="match status" value="1"/>
</dbReference>
<dbReference type="SUPFAM" id="SSF46785">
    <property type="entry name" value="Winged helix' DNA-binding domain"/>
    <property type="match status" value="1"/>
</dbReference>
<dbReference type="PRINTS" id="PR00035">
    <property type="entry name" value="HTHGNTR"/>
</dbReference>
<protein>
    <submittedName>
        <fullName evidence="5">GntR family transcriptional regulator</fullName>
    </submittedName>
</protein>
<dbReference type="Pfam" id="PF07702">
    <property type="entry name" value="UTRA"/>
    <property type="match status" value="1"/>
</dbReference>
<dbReference type="InterPro" id="IPR028978">
    <property type="entry name" value="Chorismate_lyase_/UTRA_dom_sf"/>
</dbReference>
<gene>
    <name evidence="5" type="ORF">FBZ90_101224</name>
</gene>
<dbReference type="Pfam" id="PF00392">
    <property type="entry name" value="GntR"/>
    <property type="match status" value="1"/>
</dbReference>
<dbReference type="GO" id="GO:0003677">
    <property type="term" value="F:DNA binding"/>
    <property type="evidence" value="ECO:0007669"/>
    <property type="project" value="UniProtKB-KW"/>
</dbReference>
<evidence type="ECO:0000256" key="1">
    <source>
        <dbReference type="ARBA" id="ARBA00023015"/>
    </source>
</evidence>
<keyword evidence="3" id="KW-0804">Transcription</keyword>
<dbReference type="InterPro" id="IPR050679">
    <property type="entry name" value="Bact_HTH_transcr_reg"/>
</dbReference>
<evidence type="ECO:0000313" key="5">
    <source>
        <dbReference type="EMBL" id="TWB45889.1"/>
    </source>
</evidence>
<dbReference type="Proteomes" id="UP000315751">
    <property type="component" value="Unassembled WGS sequence"/>
</dbReference>
<dbReference type="AlphaFoldDB" id="A0A560HK45"/>
<evidence type="ECO:0000259" key="4">
    <source>
        <dbReference type="PROSITE" id="PS50949"/>
    </source>
</evidence>
<dbReference type="GO" id="GO:0045892">
    <property type="term" value="P:negative regulation of DNA-templated transcription"/>
    <property type="evidence" value="ECO:0007669"/>
    <property type="project" value="TreeGrafter"/>
</dbReference>
<dbReference type="InterPro" id="IPR011663">
    <property type="entry name" value="UTRA"/>
</dbReference>
<dbReference type="PANTHER" id="PTHR44846:SF17">
    <property type="entry name" value="GNTR-FAMILY TRANSCRIPTIONAL REGULATOR"/>
    <property type="match status" value="1"/>
</dbReference>
<evidence type="ECO:0000313" key="6">
    <source>
        <dbReference type="Proteomes" id="UP000315751"/>
    </source>
</evidence>
<reference evidence="5 6" key="1">
    <citation type="submission" date="2019-06" db="EMBL/GenBank/DDBJ databases">
        <title>Genomic Encyclopedia of Type Strains, Phase IV (KMG-V): Genome sequencing to study the core and pangenomes of soil and plant-associated prokaryotes.</title>
        <authorList>
            <person name="Whitman W."/>
        </authorList>
    </citation>
    <scope>NUCLEOTIDE SEQUENCE [LARGE SCALE GENOMIC DNA]</scope>
    <source>
        <strain evidence="5 6">BR 11622</strain>
    </source>
</reference>
<sequence>MNTSKRPATRPAAGQAPRYRQVAQILRAAIGNGTYKVGDLLPGEIELCALHDISRHTARDALRLLTQEGLVVRRRRAGTVVSARPGPAMFVQPLGGFQDLLQYAGEARLKIIYYGVAPADGLAATLNLAPEDWRELRGYRGSGAQTVGLARMLIRKDCAPTATEIDNASSVAGAIEARFGVVADRVDQRISAMTLTPLLAQLLGAPAGDAALHTQRQYRDAPGRLFLATETVHPAGRFAYVTSYTRERTDVE</sequence>
<proteinExistence type="predicted"/>
<organism evidence="5 6">
    <name type="scientific">Nitrospirillum amazonense</name>
    <dbReference type="NCBI Taxonomy" id="28077"/>
    <lineage>
        <taxon>Bacteria</taxon>
        <taxon>Pseudomonadati</taxon>
        <taxon>Pseudomonadota</taxon>
        <taxon>Alphaproteobacteria</taxon>
        <taxon>Rhodospirillales</taxon>
        <taxon>Azospirillaceae</taxon>
        <taxon>Nitrospirillum</taxon>
    </lineage>
</organism>
<dbReference type="PROSITE" id="PS50949">
    <property type="entry name" value="HTH_GNTR"/>
    <property type="match status" value="1"/>
</dbReference>
<evidence type="ECO:0000256" key="3">
    <source>
        <dbReference type="ARBA" id="ARBA00023163"/>
    </source>
</evidence>
<comment type="caution">
    <text evidence="5">The sequence shown here is derived from an EMBL/GenBank/DDBJ whole genome shotgun (WGS) entry which is preliminary data.</text>
</comment>
<dbReference type="OrthoDB" id="7339934at2"/>
<dbReference type="SUPFAM" id="SSF64288">
    <property type="entry name" value="Chorismate lyase-like"/>
    <property type="match status" value="1"/>
</dbReference>
<dbReference type="RefSeq" id="WP_145729157.1">
    <property type="nucleotide sequence ID" value="NZ_VITR01000001.1"/>
</dbReference>
<dbReference type="PANTHER" id="PTHR44846">
    <property type="entry name" value="MANNOSYL-D-GLYCERATE TRANSPORT/METABOLISM SYSTEM REPRESSOR MNGR-RELATED"/>
    <property type="match status" value="1"/>
</dbReference>
<dbReference type="SMART" id="SM00866">
    <property type="entry name" value="UTRA"/>
    <property type="match status" value="1"/>
</dbReference>
<evidence type="ECO:0000256" key="2">
    <source>
        <dbReference type="ARBA" id="ARBA00023125"/>
    </source>
</evidence>
<dbReference type="GO" id="GO:0003700">
    <property type="term" value="F:DNA-binding transcription factor activity"/>
    <property type="evidence" value="ECO:0007669"/>
    <property type="project" value="InterPro"/>
</dbReference>
<dbReference type="SMART" id="SM00345">
    <property type="entry name" value="HTH_GNTR"/>
    <property type="match status" value="1"/>
</dbReference>
<dbReference type="InterPro" id="IPR036388">
    <property type="entry name" value="WH-like_DNA-bd_sf"/>
</dbReference>
<keyword evidence="6" id="KW-1185">Reference proteome</keyword>
<accession>A0A560HK45</accession>
<dbReference type="InterPro" id="IPR000524">
    <property type="entry name" value="Tscrpt_reg_HTH_GntR"/>
</dbReference>
<dbReference type="EMBL" id="VITR01000001">
    <property type="protein sequence ID" value="TWB45889.1"/>
    <property type="molecule type" value="Genomic_DNA"/>
</dbReference>
<keyword evidence="1" id="KW-0805">Transcription regulation</keyword>
<dbReference type="Gene3D" id="3.40.1410.10">
    <property type="entry name" value="Chorismate lyase-like"/>
    <property type="match status" value="1"/>
</dbReference>
<dbReference type="InterPro" id="IPR036390">
    <property type="entry name" value="WH_DNA-bd_sf"/>
</dbReference>
<dbReference type="Gene3D" id="1.10.10.10">
    <property type="entry name" value="Winged helix-like DNA-binding domain superfamily/Winged helix DNA-binding domain"/>
    <property type="match status" value="1"/>
</dbReference>
<keyword evidence="2" id="KW-0238">DNA-binding</keyword>
<name>A0A560HK45_9PROT</name>
<feature type="domain" description="HTH gntR-type" evidence="4">
    <location>
        <begin position="16"/>
        <end position="84"/>
    </location>
</feature>